<dbReference type="RefSeq" id="WP_038544012.1">
    <property type="nucleotide sequence ID" value="NZ_HG938355.1"/>
</dbReference>
<dbReference type="EMBL" id="HG938355">
    <property type="protein sequence ID" value="CDN54721.1"/>
    <property type="molecule type" value="Genomic_DNA"/>
</dbReference>
<evidence type="ECO:0000313" key="2">
    <source>
        <dbReference type="Proteomes" id="UP000028186"/>
    </source>
</evidence>
<organism evidence="1 2">
    <name type="scientific">Neorhizobium galegae bv. officinalis bv. officinalis str. HAMBI 1141</name>
    <dbReference type="NCBI Taxonomy" id="1028801"/>
    <lineage>
        <taxon>Bacteria</taxon>
        <taxon>Pseudomonadati</taxon>
        <taxon>Pseudomonadota</taxon>
        <taxon>Alphaproteobacteria</taxon>
        <taxon>Hyphomicrobiales</taxon>
        <taxon>Rhizobiaceae</taxon>
        <taxon>Rhizobium/Agrobacterium group</taxon>
        <taxon>Neorhizobium</taxon>
    </lineage>
</organism>
<dbReference type="HOGENOM" id="CLU_180797_0_0_5"/>
<dbReference type="eggNOG" id="ENOG50334E3">
    <property type="taxonomic scope" value="Bacteria"/>
</dbReference>
<reference evidence="2" key="1">
    <citation type="journal article" date="2014" name="BMC Genomics">
        <title>Genome sequencing of two Neorhizobium galegae strains reveals a noeT gene responsible for the unusual acetylation of the nodulation factors.</title>
        <authorList>
            <person name="Osterman J."/>
            <person name="Marsh J."/>
            <person name="Laine P.K."/>
            <person name="Zeng Z."/>
            <person name="Alatalo E."/>
            <person name="Sullivan J.T."/>
            <person name="Young J.P."/>
            <person name="Thomas-Oates J."/>
            <person name="Paulin L."/>
            <person name="Lindstrom K."/>
        </authorList>
    </citation>
    <scope>NUCLEOTIDE SEQUENCE [LARGE SCALE GENOMIC DNA]</scope>
    <source>
        <strain evidence="2">HAMBI 1141</strain>
    </source>
</reference>
<dbReference type="AlphaFoldDB" id="A0A068T9L5"/>
<gene>
    <name evidence="1" type="ORF">RG1141_CH23830</name>
</gene>
<dbReference type="Proteomes" id="UP000028186">
    <property type="component" value="Chromosome I"/>
</dbReference>
<evidence type="ECO:0000313" key="1">
    <source>
        <dbReference type="EMBL" id="CDN54721.1"/>
    </source>
</evidence>
<protein>
    <submittedName>
        <fullName evidence="1">Uncharacterized protein</fullName>
    </submittedName>
</protein>
<name>A0A068T9L5_NEOGA</name>
<dbReference type="KEGG" id="ngl:RG1141_CH23830"/>
<sequence>MSLSEKFIVMPFKKIRGNLAPGEMRQASSSASAERIAEAMAGRFIGVAAYSVMVDLESGDMSSPRELCKFGEVGELAA</sequence>
<accession>A0A068T9L5</accession>
<proteinExistence type="predicted"/>